<gene>
    <name evidence="1" type="ORF">I4F81_001793</name>
</gene>
<reference evidence="1" key="1">
    <citation type="submission" date="2019-11" db="EMBL/GenBank/DDBJ databases">
        <title>Nori genome reveals adaptations in red seaweeds to the harsh intertidal environment.</title>
        <authorList>
            <person name="Wang D."/>
            <person name="Mao Y."/>
        </authorList>
    </citation>
    <scope>NUCLEOTIDE SEQUENCE</scope>
    <source>
        <tissue evidence="1">Gametophyte</tissue>
    </source>
</reference>
<protein>
    <submittedName>
        <fullName evidence="1">Uncharacterized protein</fullName>
    </submittedName>
</protein>
<accession>A0ACC3BN69</accession>
<proteinExistence type="predicted"/>
<comment type="caution">
    <text evidence="1">The sequence shown here is derived from an EMBL/GenBank/DDBJ whole genome shotgun (WGS) entry which is preliminary data.</text>
</comment>
<sequence length="636" mass="69882">MGTTVRGRLLLMAATEEVPVEGVIVAAFAQPYRKPIEHAGKPYQERLARQRSGLYHGEENGHAPEGSSASSTDEGDDGTADGDEDEETPAWQLKKLTARNSDDLYELLELGDKRWHATEDDIKKAFRRLSLKYHPDKIAHAGEEAMEDAGEHFKSMRKAFDTLSDRRKRAAYDSIDEVDDSIPSEKEAGRPGAFFDVMNKAFELNARWSSSNKVPKLGTENTPMKEVHAFYDFWYRFKSWRDFSADLEFDPEQADSREERRWMDRQNSKHIKKRRAAEASRIRLLVDRAYKLDPRIANEKAASAAARDAVRAEKAAARAAAEKAAADKAAAEKAAAEAAEAEEKSARLAAKKTRGNDKRALRKLRSRVRATVPEDADPQVALAAETLIQELSFEKLSSLVVTVEELAGAGRSADLVSTFSTAYDNFLHPDREPKEAVLTNGHGAEANGGVANGDGAVKPAKEMKEWTSEEESTLAKAMHKYPGGTLDRWAKLAEYMQTRSPEEVLVKVNQMRRATAAAGAKNVPSAGATSNGGVDAPSDFARFAEKKKGTPLAAAATKAPVDLKTVPNSLNFSKKQQSALESAMRKFAKQSGPQKWISVSNSVTGKTPVECEERYSELVAFYTLRKAAGMSKGGKI</sequence>
<evidence type="ECO:0000313" key="2">
    <source>
        <dbReference type="Proteomes" id="UP000798662"/>
    </source>
</evidence>
<organism evidence="1 2">
    <name type="scientific">Pyropia yezoensis</name>
    <name type="common">Susabi-nori</name>
    <name type="synonym">Porphyra yezoensis</name>
    <dbReference type="NCBI Taxonomy" id="2788"/>
    <lineage>
        <taxon>Eukaryota</taxon>
        <taxon>Rhodophyta</taxon>
        <taxon>Bangiophyceae</taxon>
        <taxon>Bangiales</taxon>
        <taxon>Bangiaceae</taxon>
        <taxon>Pyropia</taxon>
    </lineage>
</organism>
<dbReference type="EMBL" id="CM020618">
    <property type="protein sequence ID" value="KAK1859196.1"/>
    <property type="molecule type" value="Genomic_DNA"/>
</dbReference>
<keyword evidence="2" id="KW-1185">Reference proteome</keyword>
<evidence type="ECO:0000313" key="1">
    <source>
        <dbReference type="EMBL" id="KAK1859196.1"/>
    </source>
</evidence>
<dbReference type="Proteomes" id="UP000798662">
    <property type="component" value="Chromosome 1"/>
</dbReference>
<name>A0ACC3BN69_PYRYE</name>